<dbReference type="InterPro" id="IPR027417">
    <property type="entry name" value="P-loop_NTPase"/>
</dbReference>
<feature type="domain" description="Phage terminase large subunit GpA ATPase" evidence="2">
    <location>
        <begin position="46"/>
        <end position="299"/>
    </location>
</feature>
<organism evidence="4 5">
    <name type="scientific">Ramlibacter agri</name>
    <dbReference type="NCBI Taxonomy" id="2728837"/>
    <lineage>
        <taxon>Bacteria</taxon>
        <taxon>Pseudomonadati</taxon>
        <taxon>Pseudomonadota</taxon>
        <taxon>Betaproteobacteria</taxon>
        <taxon>Burkholderiales</taxon>
        <taxon>Comamonadaceae</taxon>
        <taxon>Ramlibacter</taxon>
    </lineage>
</organism>
<dbReference type="InterPro" id="IPR046454">
    <property type="entry name" value="GpA_endonuclease"/>
</dbReference>
<dbReference type="PANTHER" id="PTHR34413:SF2">
    <property type="entry name" value="PROPHAGE TAIL FIBER ASSEMBLY PROTEIN HOMOLOG TFAE-RELATED"/>
    <property type="match status" value="1"/>
</dbReference>
<dbReference type="Gene3D" id="3.40.50.300">
    <property type="entry name" value="P-loop containing nucleotide triphosphate hydrolases"/>
    <property type="match status" value="1"/>
</dbReference>
<feature type="domain" description="Terminase large subunit GpA endonuclease" evidence="3">
    <location>
        <begin position="321"/>
        <end position="642"/>
    </location>
</feature>
<evidence type="ECO:0000313" key="4">
    <source>
        <dbReference type="EMBL" id="NML43503.1"/>
    </source>
</evidence>
<dbReference type="GO" id="GO:0016887">
    <property type="term" value="F:ATP hydrolysis activity"/>
    <property type="evidence" value="ECO:0007669"/>
    <property type="project" value="InterPro"/>
</dbReference>
<dbReference type="PANTHER" id="PTHR34413">
    <property type="entry name" value="PROPHAGE TAIL FIBER ASSEMBLY PROTEIN HOMOLOG TFAE-RELATED-RELATED"/>
    <property type="match status" value="1"/>
</dbReference>
<dbReference type="Proteomes" id="UP000541185">
    <property type="component" value="Unassembled WGS sequence"/>
</dbReference>
<name>A0A848H4E3_9BURK</name>
<evidence type="ECO:0000259" key="2">
    <source>
        <dbReference type="Pfam" id="PF05876"/>
    </source>
</evidence>
<dbReference type="GO" id="GO:0004519">
    <property type="term" value="F:endonuclease activity"/>
    <property type="evidence" value="ECO:0007669"/>
    <property type="project" value="InterPro"/>
</dbReference>
<sequence length="716" mass="78012">MAEPSYASAAEIALGTLDILLPPPRQSVAEYARENRYLSNQGGGYVGRWTDDMAPYLVEPMETLTSLDHLTLAIVGPGQSGKTEIAQNWLLKSVSTDPADMLWFMQSDQSLEAFCKARINPMIDGHPPMAERLGRRPVDDSLHFKQFQGMRLELLSASPNNLINKSAPRIVADEIDAYPQSLGDIKALLDVRRQTFGRQSKLLAISHPDQARGLNPARDWTAGIMAIFGDSDQRLWYWPCPCCGAWSSPAPIAPRHMAIDYPEAGTLDEIEEKARLLCPVNGCLIEDHHRKAMNRAGRWIGLGQEIDQQGKVVGKLARKRTAGFWIVGAMSLFVMGGIGGLARARAKAQREMEVSGEDESLRQVMVKQWGVPYAHAKGLGSVSANDLADRADPDLKTGVVPDGARFLTAVADVQAAHFEYLVRGWGVMGESWVIEHGKIEGDPATSSQDWDTLLQRVFLRAYPLADGSGRAMRVLAAGYDSGGLPGVTQQAYAAWLRWRKAGHVRRIGQISGRDAWTIIPLKGNNRLMAPRLTVSYPDTGRAANLRAGGGNVPVGMFNPNLFKDDLAGQLQAADAGPWHVHFPHALRSAEAPHVWFEQLVAEHRLPNGSWDKTSPTVRNEAMDLMTMAHVLAHLMGLGRVDWGRPYRWMAPWDKNPLVQPMAAPAARATPPAAPSVSAIPAPAAVPQAAAPAPAASPLSPLDAEAKRVMSLVSRLA</sequence>
<accession>A0A848H4E3</accession>
<evidence type="ECO:0000259" key="3">
    <source>
        <dbReference type="Pfam" id="PF20454"/>
    </source>
</evidence>
<dbReference type="InterPro" id="IPR046453">
    <property type="entry name" value="GpA_ATPase"/>
</dbReference>
<dbReference type="Pfam" id="PF20454">
    <property type="entry name" value="GpA_nuclease"/>
    <property type="match status" value="1"/>
</dbReference>
<keyword evidence="1" id="KW-0472">Membrane</keyword>
<reference evidence="4 5" key="1">
    <citation type="submission" date="2020-04" db="EMBL/GenBank/DDBJ databases">
        <title>Ramlibacter sp. G-1-2-2 isolated from soil.</title>
        <authorList>
            <person name="Dahal R.H."/>
        </authorList>
    </citation>
    <scope>NUCLEOTIDE SEQUENCE [LARGE SCALE GENOMIC DNA]</scope>
    <source>
        <strain evidence="4 5">G-1-2-2</strain>
    </source>
</reference>
<proteinExistence type="predicted"/>
<dbReference type="InterPro" id="IPR051220">
    <property type="entry name" value="TFA_Chaperone"/>
</dbReference>
<evidence type="ECO:0000313" key="5">
    <source>
        <dbReference type="Proteomes" id="UP000541185"/>
    </source>
</evidence>
<dbReference type="Pfam" id="PF05876">
    <property type="entry name" value="GpA_ATPase"/>
    <property type="match status" value="1"/>
</dbReference>
<keyword evidence="1" id="KW-1133">Transmembrane helix</keyword>
<dbReference type="EMBL" id="JABBFX010000001">
    <property type="protein sequence ID" value="NML43503.1"/>
    <property type="molecule type" value="Genomic_DNA"/>
</dbReference>
<protein>
    <submittedName>
        <fullName evidence="4">Phage terminase large subunit family protein</fullName>
    </submittedName>
</protein>
<dbReference type="AlphaFoldDB" id="A0A848H4E3"/>
<evidence type="ECO:0000256" key="1">
    <source>
        <dbReference type="SAM" id="Phobius"/>
    </source>
</evidence>
<comment type="caution">
    <text evidence="4">The sequence shown here is derived from an EMBL/GenBank/DDBJ whole genome shotgun (WGS) entry which is preliminary data.</text>
</comment>
<feature type="transmembrane region" description="Helical" evidence="1">
    <location>
        <begin position="322"/>
        <end position="342"/>
    </location>
</feature>
<gene>
    <name evidence="4" type="ORF">HHL11_07070</name>
</gene>
<keyword evidence="1" id="KW-0812">Transmembrane</keyword>
<keyword evidence="5" id="KW-1185">Reference proteome</keyword>